<gene>
    <name evidence="2" type="ORF">DGD08_05180</name>
</gene>
<dbReference type="Proteomes" id="UP000264071">
    <property type="component" value="Unassembled WGS sequence"/>
</dbReference>
<reference evidence="2 3" key="1">
    <citation type="journal article" date="2018" name="Nat. Biotechnol.">
        <title>A standardized bacterial taxonomy based on genome phylogeny substantially revises the tree of life.</title>
        <authorList>
            <person name="Parks D.H."/>
            <person name="Chuvochina M."/>
            <person name="Waite D.W."/>
            <person name="Rinke C."/>
            <person name="Skarshewski A."/>
            <person name="Chaumeil P.A."/>
            <person name="Hugenholtz P."/>
        </authorList>
    </citation>
    <scope>NUCLEOTIDE SEQUENCE [LARGE SCALE GENOMIC DNA]</scope>
    <source>
        <strain evidence="2">UBA8844</strain>
    </source>
</reference>
<protein>
    <submittedName>
        <fullName evidence="2">Lrp/AsnC family transcriptional regulator</fullName>
    </submittedName>
</protein>
<accession>A0A3D4V661</accession>
<dbReference type="Pfam" id="PF01037">
    <property type="entry name" value="AsnC_trans_reg"/>
    <property type="match status" value="1"/>
</dbReference>
<evidence type="ECO:0000259" key="1">
    <source>
        <dbReference type="Pfam" id="PF01037"/>
    </source>
</evidence>
<organism evidence="2 3">
    <name type="scientific">Gemmatimonas aurantiaca</name>
    <dbReference type="NCBI Taxonomy" id="173480"/>
    <lineage>
        <taxon>Bacteria</taxon>
        <taxon>Pseudomonadati</taxon>
        <taxon>Gemmatimonadota</taxon>
        <taxon>Gemmatimonadia</taxon>
        <taxon>Gemmatimonadales</taxon>
        <taxon>Gemmatimonadaceae</taxon>
        <taxon>Gemmatimonas</taxon>
    </lineage>
</organism>
<dbReference type="Gene3D" id="3.30.70.920">
    <property type="match status" value="1"/>
</dbReference>
<dbReference type="OMA" id="ETHIAFR"/>
<dbReference type="AlphaFoldDB" id="A0A3D4V661"/>
<sequence length="92" mass="9838">MITTIVLVQADPKSITACAIALAGITGVAEVYSVSGAWDLVAIVRVADLEQIATVVTQEFVNVPGIVRTQTLTAFRAYSRTDLEQSWDIGVE</sequence>
<dbReference type="SUPFAM" id="SSF54909">
    <property type="entry name" value="Dimeric alpha+beta barrel"/>
    <property type="match status" value="1"/>
</dbReference>
<comment type="caution">
    <text evidence="2">The sequence shown here is derived from an EMBL/GenBank/DDBJ whole genome shotgun (WGS) entry which is preliminary data.</text>
</comment>
<feature type="domain" description="Transcription regulator AsnC/Lrp ligand binding" evidence="1">
    <location>
        <begin position="6"/>
        <end position="76"/>
    </location>
</feature>
<dbReference type="InterPro" id="IPR019887">
    <property type="entry name" value="Tscrpt_reg_AsnC/Lrp_C"/>
</dbReference>
<dbReference type="InterPro" id="IPR011008">
    <property type="entry name" value="Dimeric_a/b-barrel"/>
</dbReference>
<name>A0A3D4V661_9BACT</name>
<evidence type="ECO:0000313" key="2">
    <source>
        <dbReference type="EMBL" id="HCT56591.1"/>
    </source>
</evidence>
<evidence type="ECO:0000313" key="3">
    <source>
        <dbReference type="Proteomes" id="UP000264071"/>
    </source>
</evidence>
<dbReference type="EMBL" id="DPIY01000006">
    <property type="protein sequence ID" value="HCT56591.1"/>
    <property type="molecule type" value="Genomic_DNA"/>
</dbReference>
<proteinExistence type="predicted"/>